<proteinExistence type="predicted"/>
<protein>
    <submittedName>
        <fullName evidence="4">Unannotated protein</fullName>
    </submittedName>
</protein>
<dbReference type="GO" id="GO:0016020">
    <property type="term" value="C:membrane"/>
    <property type="evidence" value="ECO:0007669"/>
    <property type="project" value="InterPro"/>
</dbReference>
<dbReference type="PANTHER" id="PTHR24421">
    <property type="entry name" value="NITRATE/NITRITE SENSOR PROTEIN NARX-RELATED"/>
    <property type="match status" value="1"/>
</dbReference>
<dbReference type="Gene3D" id="3.30.565.10">
    <property type="entry name" value="Histidine kinase-like ATPase, C-terminal domain"/>
    <property type="match status" value="1"/>
</dbReference>
<dbReference type="GO" id="GO:0046983">
    <property type="term" value="F:protein dimerization activity"/>
    <property type="evidence" value="ECO:0007669"/>
    <property type="project" value="InterPro"/>
</dbReference>
<dbReference type="EMBL" id="CAEZUL010000112">
    <property type="protein sequence ID" value="CAB4604091.1"/>
    <property type="molecule type" value="Genomic_DNA"/>
</dbReference>
<dbReference type="Pfam" id="PF02518">
    <property type="entry name" value="HATPase_c"/>
    <property type="match status" value="1"/>
</dbReference>
<dbReference type="InterPro" id="IPR050482">
    <property type="entry name" value="Sensor_HK_TwoCompSys"/>
</dbReference>
<dbReference type="SMART" id="SM00387">
    <property type="entry name" value="HATPase_c"/>
    <property type="match status" value="1"/>
</dbReference>
<keyword evidence="2" id="KW-0418">Kinase</keyword>
<organism evidence="4">
    <name type="scientific">freshwater metagenome</name>
    <dbReference type="NCBI Taxonomy" id="449393"/>
    <lineage>
        <taxon>unclassified sequences</taxon>
        <taxon>metagenomes</taxon>
        <taxon>ecological metagenomes</taxon>
    </lineage>
</organism>
<dbReference type="CDD" id="cd16917">
    <property type="entry name" value="HATPase_UhpB-NarQ-NarX-like"/>
    <property type="match status" value="1"/>
</dbReference>
<dbReference type="PANTHER" id="PTHR24421:SF56">
    <property type="entry name" value="OXYGEN SENSOR HISTIDINE KINASE RESPONSE REGULATOR DOST"/>
    <property type="match status" value="1"/>
</dbReference>
<feature type="domain" description="Histidine kinase/HSP90-like ATPase" evidence="3">
    <location>
        <begin position="255"/>
        <end position="346"/>
    </location>
</feature>
<dbReference type="InterPro" id="IPR011712">
    <property type="entry name" value="Sig_transdc_His_kin_sub3_dim/P"/>
</dbReference>
<dbReference type="AlphaFoldDB" id="A0A6J6GS25"/>
<dbReference type="SUPFAM" id="SSF55874">
    <property type="entry name" value="ATPase domain of HSP90 chaperone/DNA topoisomerase II/histidine kinase"/>
    <property type="match status" value="1"/>
</dbReference>
<dbReference type="Pfam" id="PF07730">
    <property type="entry name" value="HisKA_3"/>
    <property type="match status" value="1"/>
</dbReference>
<evidence type="ECO:0000259" key="3">
    <source>
        <dbReference type="SMART" id="SM00387"/>
    </source>
</evidence>
<keyword evidence="1" id="KW-0808">Transferase</keyword>
<sequence>MPNHLDSDVLVNILEGIGSHIAIHEVIFDEFGSISDACLLWCNEAYKRIRVDPVAKHQSMVATYVDSHVALAYVERAWNEGQAFQYFEIGPSSRRETLGVRVPTIVHWQRIGDLVVEFDADLREYKQFEVALGDQTSAASVSLVKQAVANERERIAHDLHDSVIQQLYATSLTLRVLAKSHIAHNEHEHGLSVEIAKISTKIESVITEIRNKILEVEELRSSPLRIQLEELLVSILSPSGAHFDLKINVTRLPQELVSHIRAVCIESASNAVRHGAATFVRVQVKQIAQTLHIIVTDNGTGVDPTKPLRNGLRNMENRAKSLGGTMTLEALQGGGTVLHWIVPSQGVPE</sequence>
<name>A0A6J6GS25_9ZZZZ</name>
<dbReference type="InterPro" id="IPR003594">
    <property type="entry name" value="HATPase_dom"/>
</dbReference>
<dbReference type="InterPro" id="IPR036890">
    <property type="entry name" value="HATPase_C_sf"/>
</dbReference>
<evidence type="ECO:0000256" key="1">
    <source>
        <dbReference type="ARBA" id="ARBA00022679"/>
    </source>
</evidence>
<gene>
    <name evidence="4" type="ORF">UFOPK1808_00977</name>
</gene>
<evidence type="ECO:0000313" key="4">
    <source>
        <dbReference type="EMBL" id="CAB4604091.1"/>
    </source>
</evidence>
<evidence type="ECO:0000256" key="2">
    <source>
        <dbReference type="ARBA" id="ARBA00022777"/>
    </source>
</evidence>
<dbReference type="GO" id="GO:0000155">
    <property type="term" value="F:phosphorelay sensor kinase activity"/>
    <property type="evidence" value="ECO:0007669"/>
    <property type="project" value="InterPro"/>
</dbReference>
<dbReference type="Gene3D" id="1.20.5.1930">
    <property type="match status" value="1"/>
</dbReference>
<accession>A0A6J6GS25</accession>
<reference evidence="4" key="1">
    <citation type="submission" date="2020-05" db="EMBL/GenBank/DDBJ databases">
        <authorList>
            <person name="Chiriac C."/>
            <person name="Salcher M."/>
            <person name="Ghai R."/>
            <person name="Kavagutti S V."/>
        </authorList>
    </citation>
    <scope>NUCLEOTIDE SEQUENCE</scope>
</reference>